<keyword evidence="4" id="KW-1185">Reference proteome</keyword>
<feature type="domain" description="PknH-like extracellular" evidence="2">
    <location>
        <begin position="47"/>
        <end position="234"/>
    </location>
</feature>
<gene>
    <name evidence="3" type="ORF">MBOE_01560</name>
</gene>
<sequence length="238" mass="26452">MLTFRQNERVRRTRVWCVIAMAAMLVGVTGCTSTVAGTALKKTPSPEENKLEQIMLPIEELKAIVGAGNLAFTSKSADLNSNFWRIRDEKCLGALFPAEYLVYLFSYWDSVRTQVAQDPDSDHRHWVQQAAVLLMSEDEARSTLESSKEWWGKCAGSEISLREKRGDETSDRTWHIGDLVVDGDLITQTTTRAGTDGWACQRAQSVVTRIAVDAKVCGYQIHDQAATIVKKLAANARG</sequence>
<evidence type="ECO:0000256" key="1">
    <source>
        <dbReference type="SAM" id="Phobius"/>
    </source>
</evidence>
<dbReference type="Gene3D" id="3.40.1000.70">
    <property type="entry name" value="PknH-like extracellular domain"/>
    <property type="match status" value="1"/>
</dbReference>
<evidence type="ECO:0000259" key="2">
    <source>
        <dbReference type="Pfam" id="PF14032"/>
    </source>
</evidence>
<organism evidence="3 4">
    <name type="scientific">Mycolicibacterium boenickei</name>
    <dbReference type="NCBI Taxonomy" id="146017"/>
    <lineage>
        <taxon>Bacteria</taxon>
        <taxon>Bacillati</taxon>
        <taxon>Actinomycetota</taxon>
        <taxon>Actinomycetes</taxon>
        <taxon>Mycobacteriales</taxon>
        <taxon>Mycobacteriaceae</taxon>
        <taxon>Mycolicibacterium</taxon>
    </lineage>
</organism>
<feature type="transmembrane region" description="Helical" evidence="1">
    <location>
        <begin position="15"/>
        <end position="40"/>
    </location>
</feature>
<evidence type="ECO:0000313" key="3">
    <source>
        <dbReference type="EMBL" id="BBX88507.1"/>
    </source>
</evidence>
<name>A0ABM7INY5_9MYCO</name>
<reference evidence="3 4" key="1">
    <citation type="journal article" date="2019" name="Emerg. Microbes Infect.">
        <title>Comprehensive subspecies identification of 175 nontuberculous mycobacteria species based on 7547 genomic profiles.</title>
        <authorList>
            <person name="Matsumoto Y."/>
            <person name="Kinjo T."/>
            <person name="Motooka D."/>
            <person name="Nabeya D."/>
            <person name="Jung N."/>
            <person name="Uechi K."/>
            <person name="Horii T."/>
            <person name="Iida T."/>
            <person name="Fujita J."/>
            <person name="Nakamura S."/>
        </authorList>
    </citation>
    <scope>NUCLEOTIDE SEQUENCE [LARGE SCALE GENOMIC DNA]</scope>
    <source>
        <strain evidence="3 4">JCM 15653</strain>
    </source>
</reference>
<keyword evidence="1" id="KW-1133">Transmembrane helix</keyword>
<dbReference type="EMBL" id="AP022579">
    <property type="protein sequence ID" value="BBX88507.1"/>
    <property type="molecule type" value="Genomic_DNA"/>
</dbReference>
<dbReference type="PROSITE" id="PS51257">
    <property type="entry name" value="PROKAR_LIPOPROTEIN"/>
    <property type="match status" value="1"/>
</dbReference>
<keyword evidence="1" id="KW-0472">Membrane</keyword>
<evidence type="ECO:0000313" key="4">
    <source>
        <dbReference type="Proteomes" id="UP000466683"/>
    </source>
</evidence>
<dbReference type="Proteomes" id="UP000466683">
    <property type="component" value="Chromosome"/>
</dbReference>
<dbReference type="InterPro" id="IPR038232">
    <property type="entry name" value="PknH-like_Extracell_sf"/>
</dbReference>
<dbReference type="Pfam" id="PF14032">
    <property type="entry name" value="PknH_C"/>
    <property type="match status" value="1"/>
</dbReference>
<dbReference type="InterPro" id="IPR026954">
    <property type="entry name" value="PknH-like_Extracell"/>
</dbReference>
<accession>A0ABM7INY5</accession>
<protein>
    <recommendedName>
        <fullName evidence="2">PknH-like extracellular domain-containing protein</fullName>
    </recommendedName>
</protein>
<keyword evidence="1" id="KW-0812">Transmembrane</keyword>
<proteinExistence type="predicted"/>